<feature type="coiled-coil region" evidence="8">
    <location>
        <begin position="366"/>
        <end position="398"/>
    </location>
</feature>
<gene>
    <name evidence="10" type="primary">Immt</name>
    <name evidence="10" type="ORF">NOTNIG_R13675</name>
</gene>
<keyword evidence="11" id="KW-1185">Reference proteome</keyword>
<dbReference type="PANTHER" id="PTHR15415">
    <property type="entry name" value="MITOFILIN"/>
    <property type="match status" value="1"/>
</dbReference>
<feature type="transmembrane region" description="Helical" evidence="7">
    <location>
        <begin position="6"/>
        <end position="27"/>
    </location>
</feature>
<comment type="subcellular location">
    <subcellularLocation>
        <location evidence="7">Mitochondrion inner membrane</location>
        <topology evidence="7">Single-pass membrane protein</topology>
    </subcellularLocation>
</comment>
<evidence type="ECO:0000256" key="1">
    <source>
        <dbReference type="ARBA" id="ARBA00010877"/>
    </source>
</evidence>
<evidence type="ECO:0000256" key="5">
    <source>
        <dbReference type="ARBA" id="ARBA00023128"/>
    </source>
</evidence>
<feature type="compositionally biased region" description="Low complexity" evidence="9">
    <location>
        <begin position="83"/>
        <end position="98"/>
    </location>
</feature>
<feature type="coiled-coil region" evidence="8">
    <location>
        <begin position="241"/>
        <end position="279"/>
    </location>
</feature>
<comment type="subunit">
    <text evidence="7">Component of the mitochondrial contact site and cristae organizing system (MICOS) complex.</text>
</comment>
<name>A0A851TDN9_9AVES</name>
<feature type="coiled-coil region" evidence="8">
    <location>
        <begin position="461"/>
        <end position="491"/>
    </location>
</feature>
<organism evidence="10 11">
    <name type="scientific">Nothocercus nigrocapillus</name>
    <dbReference type="NCBI Taxonomy" id="1977171"/>
    <lineage>
        <taxon>Eukaryota</taxon>
        <taxon>Metazoa</taxon>
        <taxon>Chordata</taxon>
        <taxon>Craniata</taxon>
        <taxon>Vertebrata</taxon>
        <taxon>Euteleostomi</taxon>
        <taxon>Archelosauria</taxon>
        <taxon>Archosauria</taxon>
        <taxon>Dinosauria</taxon>
        <taxon>Saurischia</taxon>
        <taxon>Theropoda</taxon>
        <taxon>Coelurosauria</taxon>
        <taxon>Aves</taxon>
        <taxon>Palaeognathae</taxon>
        <taxon>Tinamiformes</taxon>
        <taxon>Tinamidae</taxon>
        <taxon>Nothocercus</taxon>
    </lineage>
</organism>
<dbReference type="GO" id="GO:0042407">
    <property type="term" value="P:cristae formation"/>
    <property type="evidence" value="ECO:0007669"/>
    <property type="project" value="TreeGrafter"/>
</dbReference>
<reference evidence="11" key="1">
    <citation type="submission" date="2023-07" db="EMBL/GenBank/DDBJ databases">
        <title>Bird 10,000 Genomes (B10K) Project - Family phase.</title>
        <authorList>
            <person name="Zhang G."/>
        </authorList>
    </citation>
    <scope>NUCLEOTIDE SEQUENCE [LARGE SCALE GENOMIC DNA]</scope>
</reference>
<dbReference type="PANTHER" id="PTHR15415:SF7">
    <property type="entry name" value="MICOS COMPLEX SUBUNIT MIC60"/>
    <property type="match status" value="1"/>
</dbReference>
<feature type="compositionally biased region" description="Basic and acidic residues" evidence="9">
    <location>
        <begin position="150"/>
        <end position="164"/>
    </location>
</feature>
<evidence type="ECO:0000313" key="11">
    <source>
        <dbReference type="Proteomes" id="UP000661971"/>
    </source>
</evidence>
<protein>
    <recommendedName>
        <fullName evidence="7">MICOS complex subunit MIC60</fullName>
    </recommendedName>
    <alternativeName>
        <fullName evidence="7">Mitofilin</fullName>
    </alternativeName>
</protein>
<comment type="similarity">
    <text evidence="1 7">Belongs to the MICOS complex subunit Mic60 family.</text>
</comment>
<evidence type="ECO:0000256" key="7">
    <source>
        <dbReference type="RuleBase" id="RU363000"/>
    </source>
</evidence>
<dbReference type="Proteomes" id="UP000661971">
    <property type="component" value="Unassembled WGS sequence"/>
</dbReference>
<accession>A0A851TDN9</accession>
<comment type="caution">
    <text evidence="10">The sequence shown here is derived from an EMBL/GenBank/DDBJ whole genome shotgun (WGS) entry which is preliminary data.</text>
</comment>
<sequence>VSIGKIIGAGLLFVGGGVGGTILYANYDTRFRENVERAVPYSEKLFEMALGPAPYIATTPKKSIQQGPLKISSVAEVMKESKQPTSKSPKSKAEAAPSSEEKEAGTTAAQVISATGEAVSVPAPGMQTEEGKKEMHEQHEANPKLVTLGKEQEDSHTIKERSPEEVAARLAQQDKEEKEKISALAAALEGALSSSARVTLQAMAAQERAVQAVNAHAHTLKEAMDNAETAGEKKSTQWRTLEEALKDRRRAVDEAADALLKAKEELEKTKCVIENAKKSQIAGAKPHILAAEENLHHMIVDLDNVVKKVQAAQSEAKIVAQYHELVATAREEFQRELDSITPDVQPGWKGLSKSGQLSPDDLNSLIAHAHRRVEQLHRELAEQRVREQQRIEAALEQQKLEDKAALEAAVAKALEHHKGEIELEQEKKIEEVREVMENEMRTQLRRQAAAHTDHLRDVLKIQEQELKVEFEQNLTEKLSEQEMQFRRLTQEQLDNFTLDINTAYARLKGIEQAVESHAVAEEEARKAHQLWLSVEALKYCMKTASGDSPTEPLASAVEAVRASCSDNAFAAALTAALPEQSLTRGVYSEEALRARFHGVQRLARRVAMIDETRNSLYQYFLSYLQSLLVFHPQQLKPPAELSPDDLDTFKLLSYASYCIEHGDLELAAKFVNQLRGESRRVAHDWLAEARMTLETKQIVDILTAYASAVGLGTTQVQ</sequence>
<dbReference type="Pfam" id="PF09731">
    <property type="entry name" value="Mitofilin"/>
    <property type="match status" value="1"/>
</dbReference>
<keyword evidence="6 7" id="KW-0472">Membrane</keyword>
<evidence type="ECO:0000256" key="6">
    <source>
        <dbReference type="ARBA" id="ARBA00023136"/>
    </source>
</evidence>
<keyword evidence="4 7" id="KW-1133">Transmembrane helix</keyword>
<evidence type="ECO:0000256" key="4">
    <source>
        <dbReference type="ARBA" id="ARBA00022989"/>
    </source>
</evidence>
<keyword evidence="3 7" id="KW-0999">Mitochondrion inner membrane</keyword>
<evidence type="ECO:0000256" key="8">
    <source>
        <dbReference type="SAM" id="Coils"/>
    </source>
</evidence>
<feature type="non-terminal residue" evidence="10">
    <location>
        <position position="1"/>
    </location>
</feature>
<evidence type="ECO:0000256" key="3">
    <source>
        <dbReference type="ARBA" id="ARBA00022792"/>
    </source>
</evidence>
<keyword evidence="2 7" id="KW-0812">Transmembrane</keyword>
<dbReference type="InterPro" id="IPR019133">
    <property type="entry name" value="MIC60"/>
</dbReference>
<dbReference type="GO" id="GO:0061617">
    <property type="term" value="C:MICOS complex"/>
    <property type="evidence" value="ECO:0007669"/>
    <property type="project" value="TreeGrafter"/>
</dbReference>
<comment type="function">
    <text evidence="7">Component of the MICOS complex, a large protein complex of the mitochondrial inner membrane that plays crucial roles in the maintenance of crista junctions, inner membrane architecture, and formation of contact sites to the outer membrane.</text>
</comment>
<evidence type="ECO:0000313" key="10">
    <source>
        <dbReference type="EMBL" id="NXD13970.1"/>
    </source>
</evidence>
<dbReference type="EMBL" id="WBNA01000224">
    <property type="protein sequence ID" value="NXD13970.1"/>
    <property type="molecule type" value="Genomic_DNA"/>
</dbReference>
<proteinExistence type="inferred from homology"/>
<evidence type="ECO:0000256" key="9">
    <source>
        <dbReference type="SAM" id="MobiDB-lite"/>
    </source>
</evidence>
<feature type="compositionally biased region" description="Basic and acidic residues" evidence="9">
    <location>
        <begin position="129"/>
        <end position="142"/>
    </location>
</feature>
<dbReference type="AlphaFoldDB" id="A0A851TDN9"/>
<feature type="non-terminal residue" evidence="10">
    <location>
        <position position="717"/>
    </location>
</feature>
<feature type="region of interest" description="Disordered" evidence="9">
    <location>
        <begin position="78"/>
        <end position="164"/>
    </location>
</feature>
<evidence type="ECO:0000256" key="2">
    <source>
        <dbReference type="ARBA" id="ARBA00022692"/>
    </source>
</evidence>
<keyword evidence="8" id="KW-0175">Coiled coil</keyword>
<keyword evidence="5 7" id="KW-0496">Mitochondrion</keyword>